<gene>
    <name evidence="15" type="primary">pcrA</name>
    <name evidence="15" type="ORF">NBG4_260018</name>
</gene>
<dbReference type="EC" id="5.6.2.4" evidence="9"/>
<dbReference type="GO" id="GO:0005524">
    <property type="term" value="F:ATP binding"/>
    <property type="evidence" value="ECO:0007669"/>
    <property type="project" value="UniProtKB-UniRule"/>
</dbReference>
<feature type="domain" description="UvrD-like helicase C-terminal" evidence="14">
    <location>
        <begin position="287"/>
        <end position="546"/>
    </location>
</feature>
<dbReference type="Proteomes" id="UP000245125">
    <property type="component" value="Unassembled WGS sequence"/>
</dbReference>
<dbReference type="EMBL" id="OUUY01000071">
    <property type="protein sequence ID" value="SPQ00523.1"/>
    <property type="molecule type" value="Genomic_DNA"/>
</dbReference>
<dbReference type="Gene3D" id="1.10.10.160">
    <property type="match status" value="1"/>
</dbReference>
<dbReference type="InterPro" id="IPR000212">
    <property type="entry name" value="DNA_helicase_UvrD/REP"/>
</dbReference>
<dbReference type="PROSITE" id="PS51198">
    <property type="entry name" value="UVRD_HELICASE_ATP_BIND"/>
    <property type="match status" value="1"/>
</dbReference>
<dbReference type="AlphaFoldDB" id="A0A2U3QGJ6"/>
<evidence type="ECO:0000313" key="16">
    <source>
        <dbReference type="Proteomes" id="UP000245125"/>
    </source>
</evidence>
<evidence type="ECO:0000259" key="13">
    <source>
        <dbReference type="PROSITE" id="PS51198"/>
    </source>
</evidence>
<evidence type="ECO:0000256" key="6">
    <source>
        <dbReference type="ARBA" id="ARBA00023125"/>
    </source>
</evidence>
<dbReference type="Gene3D" id="1.10.486.10">
    <property type="entry name" value="PCRA, domain 4"/>
    <property type="match status" value="1"/>
</dbReference>
<dbReference type="PANTHER" id="PTHR11070">
    <property type="entry name" value="UVRD / RECB / PCRA DNA HELICASE FAMILY MEMBER"/>
    <property type="match status" value="1"/>
</dbReference>
<evidence type="ECO:0000256" key="4">
    <source>
        <dbReference type="ARBA" id="ARBA00022806"/>
    </source>
</evidence>
<feature type="domain" description="UvrD-like helicase ATP-binding" evidence="13">
    <location>
        <begin position="8"/>
        <end position="286"/>
    </location>
</feature>
<keyword evidence="5 12" id="KW-0067">ATP-binding</keyword>
<evidence type="ECO:0000256" key="1">
    <source>
        <dbReference type="ARBA" id="ARBA00009922"/>
    </source>
</evidence>
<reference evidence="16" key="1">
    <citation type="submission" date="2018-03" db="EMBL/GenBank/DDBJ databases">
        <authorList>
            <person name="Zecchin S."/>
        </authorList>
    </citation>
    <scope>NUCLEOTIDE SEQUENCE [LARGE SCALE GENOMIC DNA]</scope>
</reference>
<evidence type="ECO:0000259" key="14">
    <source>
        <dbReference type="PROSITE" id="PS51217"/>
    </source>
</evidence>
<dbReference type="OrthoDB" id="9810135at2"/>
<dbReference type="PROSITE" id="PS51217">
    <property type="entry name" value="UVRD_HELICASE_CTER"/>
    <property type="match status" value="1"/>
</dbReference>
<proteinExistence type="inferred from homology"/>
<keyword evidence="4 12" id="KW-0347">Helicase</keyword>
<evidence type="ECO:0000256" key="10">
    <source>
        <dbReference type="ARBA" id="ARBA00034923"/>
    </source>
</evidence>
<evidence type="ECO:0000256" key="9">
    <source>
        <dbReference type="ARBA" id="ARBA00034808"/>
    </source>
</evidence>
<evidence type="ECO:0000256" key="8">
    <source>
        <dbReference type="ARBA" id="ARBA00034617"/>
    </source>
</evidence>
<dbReference type="InterPro" id="IPR014016">
    <property type="entry name" value="UvrD-like_ATP-bd"/>
</dbReference>
<evidence type="ECO:0000313" key="15">
    <source>
        <dbReference type="EMBL" id="SPQ00523.1"/>
    </source>
</evidence>
<keyword evidence="2 12" id="KW-0547">Nucleotide-binding</keyword>
<dbReference type="InterPro" id="IPR013986">
    <property type="entry name" value="DExx_box_DNA_helicase_dom_sf"/>
</dbReference>
<dbReference type="GO" id="GO:0033202">
    <property type="term" value="C:DNA helicase complex"/>
    <property type="evidence" value="ECO:0007669"/>
    <property type="project" value="TreeGrafter"/>
</dbReference>
<dbReference type="Pfam" id="PF21196">
    <property type="entry name" value="PcrA_UvrD_tudor"/>
    <property type="match status" value="1"/>
</dbReference>
<evidence type="ECO:0000256" key="5">
    <source>
        <dbReference type="ARBA" id="ARBA00022840"/>
    </source>
</evidence>
<evidence type="ECO:0000256" key="12">
    <source>
        <dbReference type="PROSITE-ProRule" id="PRU00560"/>
    </source>
</evidence>
<protein>
    <recommendedName>
        <fullName evidence="9">DNA 3'-5' helicase</fullName>
        <ecNumber evidence="9">5.6.2.4</ecNumber>
    </recommendedName>
    <alternativeName>
        <fullName evidence="10">DNA 3'-5' helicase II</fullName>
    </alternativeName>
</protein>
<dbReference type="GO" id="GO:0043138">
    <property type="term" value="F:3'-5' DNA helicase activity"/>
    <property type="evidence" value="ECO:0007669"/>
    <property type="project" value="UniProtKB-EC"/>
</dbReference>
<sequence length="703" mass="80468">MSKENLMHDLNPQQNEALKHTEGPLLVLAGAGSGKTRVITHKYAHFVKAHKTLPESILTVTFTNKAANEMKERINNLLGRELKQSWIGTLHSQCCRILRKEIKSLGYSQQFSIYDEDDRCSLIRHILKEFKIYEALYKGVSTRINFLKASLVGPEDFLSSGDGFGFDEKLAKIYVRYQDELKRSDALDFDDLIMLTVRLFKTHPEILKKYQSLFPRILVDEFQDLNYAQYQLIRMLAKAHKNICAVGDDDQSIYKFRGADVRNILNFEKDFPGAKVVRLERNYRSTQNILDVSNAVIAMNPNRKAKKLWTDKGRGEKVHFCWLNNEEEEARHIAKIIKELYLKEAFSFRDVGILYRVNLQSRAIEDGLREMGLPYQVVGGISFYQRKEIKDIIAYARLILNHGDNVSLRRVINCPPRGIGAATLSKIENEAKKKAVCLYDTLKACMKNNGIVVSTREKIGGFVNLIEKLSSASFESASDLLKAIIDKTDYASTLDEEKKQNLDELIASAEGKDIRDFVDRASLLTNMDESTGENRISLMTLHNAKGLEFPVVFVAGLEEGILPYFKANENEDEISEERRLFYVGMTRAKDLLLLTGARRRRLYSRIQDQEPSRFLRDMPKSYCQWIEKVAEPHPFRGRTDKKKTEVKKVKPLFASGCRVKHPVWGIGVIRDCYGDGEDQKVMVNFPNIGLKRLSLKLANLTKI</sequence>
<name>A0A2U3QGJ6_9BACT</name>
<keyword evidence="16" id="KW-1185">Reference proteome</keyword>
<evidence type="ECO:0000256" key="3">
    <source>
        <dbReference type="ARBA" id="ARBA00022801"/>
    </source>
</evidence>
<accession>A0A2U3QGJ6</accession>
<evidence type="ECO:0000256" key="11">
    <source>
        <dbReference type="ARBA" id="ARBA00048988"/>
    </source>
</evidence>
<dbReference type="GO" id="GO:0000725">
    <property type="term" value="P:recombinational repair"/>
    <property type="evidence" value="ECO:0007669"/>
    <property type="project" value="TreeGrafter"/>
</dbReference>
<evidence type="ECO:0000256" key="7">
    <source>
        <dbReference type="ARBA" id="ARBA00023235"/>
    </source>
</evidence>
<dbReference type="PANTHER" id="PTHR11070:SF2">
    <property type="entry name" value="ATP-DEPENDENT DNA HELICASE SRS2"/>
    <property type="match status" value="1"/>
</dbReference>
<keyword evidence="7" id="KW-0413">Isomerase</keyword>
<dbReference type="CDD" id="cd17932">
    <property type="entry name" value="DEXQc_UvrD"/>
    <property type="match status" value="1"/>
</dbReference>
<dbReference type="Pfam" id="PF00580">
    <property type="entry name" value="UvrD-helicase"/>
    <property type="match status" value="1"/>
</dbReference>
<dbReference type="CDD" id="cd18807">
    <property type="entry name" value="SF1_C_UvrD"/>
    <property type="match status" value="1"/>
</dbReference>
<feature type="binding site" evidence="12">
    <location>
        <begin position="29"/>
        <end position="36"/>
    </location>
    <ligand>
        <name>ATP</name>
        <dbReference type="ChEBI" id="CHEBI:30616"/>
    </ligand>
</feature>
<keyword evidence="3 12" id="KW-0378">Hydrolase</keyword>
<dbReference type="SUPFAM" id="SSF52540">
    <property type="entry name" value="P-loop containing nucleoside triphosphate hydrolases"/>
    <property type="match status" value="1"/>
</dbReference>
<dbReference type="GO" id="GO:0005829">
    <property type="term" value="C:cytosol"/>
    <property type="evidence" value="ECO:0007669"/>
    <property type="project" value="TreeGrafter"/>
</dbReference>
<dbReference type="InterPro" id="IPR014017">
    <property type="entry name" value="DNA_helicase_UvrD-like_C"/>
</dbReference>
<dbReference type="GO" id="GO:0003677">
    <property type="term" value="F:DNA binding"/>
    <property type="evidence" value="ECO:0007669"/>
    <property type="project" value="UniProtKB-KW"/>
</dbReference>
<dbReference type="Gene3D" id="3.40.50.300">
    <property type="entry name" value="P-loop containing nucleotide triphosphate hydrolases"/>
    <property type="match status" value="2"/>
</dbReference>
<dbReference type="InterPro" id="IPR027417">
    <property type="entry name" value="P-loop_NTPase"/>
</dbReference>
<comment type="catalytic activity">
    <reaction evidence="8">
        <text>Couples ATP hydrolysis with the unwinding of duplex DNA by translocating in the 3'-5' direction.</text>
        <dbReference type="EC" id="5.6.2.4"/>
    </reaction>
</comment>
<comment type="similarity">
    <text evidence="1">Belongs to the helicase family. UvrD subfamily.</text>
</comment>
<dbReference type="GO" id="GO:0016887">
    <property type="term" value="F:ATP hydrolysis activity"/>
    <property type="evidence" value="ECO:0007669"/>
    <property type="project" value="RHEA"/>
</dbReference>
<organism evidence="15 16">
    <name type="scientific">Candidatus Sulfobium mesophilum</name>
    <dbReference type="NCBI Taxonomy" id="2016548"/>
    <lineage>
        <taxon>Bacteria</taxon>
        <taxon>Pseudomonadati</taxon>
        <taxon>Nitrospirota</taxon>
        <taxon>Nitrospiria</taxon>
        <taxon>Nitrospirales</taxon>
        <taxon>Nitrospiraceae</taxon>
        <taxon>Candidatus Sulfobium</taxon>
    </lineage>
</organism>
<comment type="catalytic activity">
    <reaction evidence="11">
        <text>ATP + H2O = ADP + phosphate + H(+)</text>
        <dbReference type="Rhea" id="RHEA:13065"/>
        <dbReference type="ChEBI" id="CHEBI:15377"/>
        <dbReference type="ChEBI" id="CHEBI:15378"/>
        <dbReference type="ChEBI" id="CHEBI:30616"/>
        <dbReference type="ChEBI" id="CHEBI:43474"/>
        <dbReference type="ChEBI" id="CHEBI:456216"/>
        <dbReference type="EC" id="5.6.2.4"/>
    </reaction>
</comment>
<evidence type="ECO:0000256" key="2">
    <source>
        <dbReference type="ARBA" id="ARBA00022741"/>
    </source>
</evidence>
<dbReference type="Pfam" id="PF13361">
    <property type="entry name" value="UvrD_C"/>
    <property type="match status" value="1"/>
</dbReference>
<keyword evidence="6" id="KW-0238">DNA-binding</keyword>